<dbReference type="KEGG" id="apra:G3A50_21835"/>
<proteinExistence type="predicted"/>
<dbReference type="InterPro" id="IPR018247">
    <property type="entry name" value="EF_Hand_1_Ca_BS"/>
</dbReference>
<name>A0A6P1YUE2_9HYPH</name>
<dbReference type="PROSITE" id="PS00018">
    <property type="entry name" value="EF_HAND_1"/>
    <property type="match status" value="1"/>
</dbReference>
<keyword evidence="3" id="KW-1185">Reference proteome</keyword>
<reference evidence="2 3" key="1">
    <citation type="submission" date="2020-02" db="EMBL/GenBank/DDBJ databases">
        <authorList>
            <person name="Li G."/>
        </authorList>
    </citation>
    <scope>NUCLEOTIDE SEQUENCE [LARGE SCALE GENOMIC DNA]</scope>
    <source>
        <strain evidence="2 3">DSM 102029</strain>
        <plasmid evidence="3">plgm</plasmid>
    </source>
</reference>
<evidence type="ECO:0000256" key="1">
    <source>
        <dbReference type="SAM" id="SignalP"/>
    </source>
</evidence>
<keyword evidence="1" id="KW-0732">Signal</keyword>
<organism evidence="2 3">
    <name type="scientific">Ancylobacter pratisalsi</name>
    <dbReference type="NCBI Taxonomy" id="1745854"/>
    <lineage>
        <taxon>Bacteria</taxon>
        <taxon>Pseudomonadati</taxon>
        <taxon>Pseudomonadota</taxon>
        <taxon>Alphaproteobacteria</taxon>
        <taxon>Hyphomicrobiales</taxon>
        <taxon>Xanthobacteraceae</taxon>
        <taxon>Ancylobacter</taxon>
    </lineage>
</organism>
<feature type="chain" id="PRO_5026967526" description="EF-hand domain-containing protein" evidence="1">
    <location>
        <begin position="22"/>
        <end position="182"/>
    </location>
</feature>
<geneLocation type="plasmid" evidence="3">
    <name>plgm</name>
</geneLocation>
<keyword evidence="2" id="KW-0614">Plasmid</keyword>
<gene>
    <name evidence="2" type="ORF">G3A50_21835</name>
</gene>
<feature type="signal peptide" evidence="1">
    <location>
        <begin position="1"/>
        <end position="21"/>
    </location>
</feature>
<dbReference type="EMBL" id="CP048631">
    <property type="protein sequence ID" value="QIB36471.1"/>
    <property type="molecule type" value="Genomic_DNA"/>
</dbReference>
<dbReference type="Proteomes" id="UP000464751">
    <property type="component" value="Plasmid pLGM"/>
</dbReference>
<sequence length="182" mass="19468">MTARGIALAVALFGFVTPASAHRLDEYLQAATIAVASDRVELHLRLTPGAEVADAVIAGIDSDGDGALSQVEWDSYAAGVREELSLEADGSALPLQLTGGSFADVNQIRRGEAAILLDFEANLPPANGPRSLTFENRHRSGIAVYMVNALSPHDPAIRILSQHRSPEQSSWRLDFVVERPGQ</sequence>
<evidence type="ECO:0008006" key="4">
    <source>
        <dbReference type="Google" id="ProtNLM"/>
    </source>
</evidence>
<protein>
    <recommendedName>
        <fullName evidence="4">EF-hand domain-containing protein</fullName>
    </recommendedName>
</protein>
<evidence type="ECO:0000313" key="3">
    <source>
        <dbReference type="Proteomes" id="UP000464751"/>
    </source>
</evidence>
<dbReference type="RefSeq" id="WP_163078147.1">
    <property type="nucleotide sequence ID" value="NZ_CP048631.1"/>
</dbReference>
<accession>A0A6P1YUE2</accession>
<dbReference type="AlphaFoldDB" id="A0A6P1YUE2"/>
<evidence type="ECO:0000313" key="2">
    <source>
        <dbReference type="EMBL" id="QIB36471.1"/>
    </source>
</evidence>